<dbReference type="InterPro" id="IPR058292">
    <property type="entry name" value="DUF7986"/>
</dbReference>
<dbReference type="Proteomes" id="UP001165583">
    <property type="component" value="Unassembled WGS sequence"/>
</dbReference>
<protein>
    <submittedName>
        <fullName evidence="1">DUF2384 domain-containing protein</fullName>
    </submittedName>
</protein>
<name>A0ABT2I5K3_9SPHN</name>
<dbReference type="RefSeq" id="WP_013833374.1">
    <property type="nucleotide sequence ID" value="NZ_JANZXA010000006.1"/>
</dbReference>
<reference evidence="1" key="1">
    <citation type="submission" date="2022-09" db="EMBL/GenBank/DDBJ databases">
        <title>Novosphingobium sp. Nov., a polycyclic aromatic hydrocarbon-degrading bacterium isolated form mangrove sediments in HongKong.</title>
        <authorList>
            <person name="Hu Z."/>
        </authorList>
    </citation>
    <scope>NUCLEOTIDE SEQUENCE</scope>
    <source>
        <strain evidence="1">HK4-1</strain>
    </source>
</reference>
<organism evidence="1 2">
    <name type="scientific">Novosphingobium mangrovi</name>
    <name type="common">ex Huang et al. 2023</name>
    <dbReference type="NCBI Taxonomy" id="2976432"/>
    <lineage>
        <taxon>Bacteria</taxon>
        <taxon>Pseudomonadati</taxon>
        <taxon>Pseudomonadota</taxon>
        <taxon>Alphaproteobacteria</taxon>
        <taxon>Sphingomonadales</taxon>
        <taxon>Sphingomonadaceae</taxon>
        <taxon>Novosphingobium</taxon>
    </lineage>
</organism>
<accession>A0ABT2I5K3</accession>
<sequence>MSKTKATYDIAGLIKYADRSPWAEAMDETLSAHLGPVLEDAGLDPEALFDRIGSHWEGNLWGCAFEDLLTQEIGPDGLNLVEDYLKRRGWNEKAPSKAYMRALRHSVMSLYEVSEVVPGQSMKLRDLLRDAEPVTVHERSATQTLVNWDRIAARVVEVRATHGISGALLSFGPEASAELIAAFARLSASPDPDAGFDVTDRDQLLRHTAPLFTAMWLRDCLGASARSGLPELVNADGEDVVFHRIVFPIAKGATQRDIAQRLDAIADLETAGPKFWNWLLRAGGNRRTRAVPTGSQRITSTMDDGTPVFGTIALEGRRVAIEVNSAERAESARMQLSHWLDALVGTPLTEIRTLEQMLNDDAHHGPHQEEPELDPQDMERIVHAMLDREYASALDEPVPMLGGKTPRALARTKAGRTKVAEWLKYLEHGTARTQGSCDPMASYDFSWMWAELGIADLRK</sequence>
<keyword evidence="2" id="KW-1185">Reference proteome</keyword>
<comment type="caution">
    <text evidence="1">The sequence shown here is derived from an EMBL/GenBank/DDBJ whole genome shotgun (WGS) entry which is preliminary data.</text>
</comment>
<evidence type="ECO:0000313" key="2">
    <source>
        <dbReference type="Proteomes" id="UP001165583"/>
    </source>
</evidence>
<dbReference type="EMBL" id="JANZXA010000006">
    <property type="protein sequence ID" value="MCT2400089.1"/>
    <property type="molecule type" value="Genomic_DNA"/>
</dbReference>
<gene>
    <name evidence="1" type="ORF">NZK81_11045</name>
</gene>
<dbReference type="Pfam" id="PF25948">
    <property type="entry name" value="DUF7986"/>
    <property type="match status" value="1"/>
</dbReference>
<evidence type="ECO:0000313" key="1">
    <source>
        <dbReference type="EMBL" id="MCT2400089.1"/>
    </source>
</evidence>
<proteinExistence type="predicted"/>